<evidence type="ECO:0000313" key="3">
    <source>
        <dbReference type="WBParaSite" id="sdigi.contig294.g7163.t1"/>
    </source>
</evidence>
<organism evidence="2 3">
    <name type="scientific">Setaria digitata</name>
    <dbReference type="NCBI Taxonomy" id="48799"/>
    <lineage>
        <taxon>Eukaryota</taxon>
        <taxon>Metazoa</taxon>
        <taxon>Ecdysozoa</taxon>
        <taxon>Nematoda</taxon>
        <taxon>Chromadorea</taxon>
        <taxon>Rhabditida</taxon>
        <taxon>Spirurina</taxon>
        <taxon>Spiruromorpha</taxon>
        <taxon>Filarioidea</taxon>
        <taxon>Setariidae</taxon>
        <taxon>Setaria</taxon>
    </lineage>
</organism>
<dbReference type="PROSITE" id="PS51126">
    <property type="entry name" value="DILUTE"/>
    <property type="match status" value="1"/>
</dbReference>
<sequence>MMETTFDSIGNTISRPIKTIEMLSSLNYHPNSNRRQLYRQIGIPLPGLATVISCKSMINIPLDAATSTDTATKHHEITISSDLLNHLLTTPSVTSEGMGNITTTTINKFGIEKPIYSADTLPVLVEVKEETEDEFLHRLICPEREDSQFKLTPAYVVYVVARHRLLFPSQSIPVADSRTRLQLFLTKAANRILLISKQRRSREGLGFWLANSSELLNFFKQDIDLSVLSRGMSQQILAGCVESTFDMLGAVLKSSLDKTLNSIRDAFLDDRSASHDVVATLEEIMCLLRHYRLNAALTIQLFSQLFYYINVVLFNWLVSSSGIPYCSRAFGVRLRTRLGHINEWAYQRGLELAAECHMDRISQAITLLVTPKTVDQTSNLGATCYKLNSMQVRWLLEHIVLDVGEEPISSELVESIVQLAEVHADMMTAQDESAVQLEEELQLQLPFLLPQDGYSPDLIRGLSPTFAEAICNLQAQGLCHFLPQNHASGSWTVYFKTESDNKEATKKPNSMQRQVSSPEQLIYVPAEINKALV</sequence>
<protein>
    <submittedName>
        <fullName evidence="3">Dilute domain-containing protein</fullName>
    </submittedName>
</protein>
<dbReference type="Proteomes" id="UP000887581">
    <property type="component" value="Unplaced"/>
</dbReference>
<name>A0A915PPA0_9BILA</name>
<dbReference type="GO" id="GO:0050839">
    <property type="term" value="F:cell adhesion molecule binding"/>
    <property type="evidence" value="ECO:0007669"/>
    <property type="project" value="TreeGrafter"/>
</dbReference>
<keyword evidence="2" id="KW-1185">Reference proteome</keyword>
<dbReference type="GO" id="GO:0032880">
    <property type="term" value="P:regulation of protein localization"/>
    <property type="evidence" value="ECO:0007669"/>
    <property type="project" value="TreeGrafter"/>
</dbReference>
<dbReference type="SMART" id="SM01132">
    <property type="entry name" value="DIL"/>
    <property type="match status" value="1"/>
</dbReference>
<dbReference type="Pfam" id="PF01843">
    <property type="entry name" value="DIL"/>
    <property type="match status" value="1"/>
</dbReference>
<evidence type="ECO:0000259" key="1">
    <source>
        <dbReference type="PROSITE" id="PS51126"/>
    </source>
</evidence>
<dbReference type="GO" id="GO:0005912">
    <property type="term" value="C:adherens junction"/>
    <property type="evidence" value="ECO:0007669"/>
    <property type="project" value="TreeGrafter"/>
</dbReference>
<dbReference type="AlphaFoldDB" id="A0A915PPA0"/>
<accession>A0A915PPA0</accession>
<dbReference type="PANTHER" id="PTHR10398:SF2">
    <property type="entry name" value="AFADIN"/>
    <property type="match status" value="1"/>
</dbReference>
<reference evidence="3" key="1">
    <citation type="submission" date="2022-11" db="UniProtKB">
        <authorList>
            <consortium name="WormBaseParasite"/>
        </authorList>
    </citation>
    <scope>IDENTIFICATION</scope>
</reference>
<dbReference type="InterPro" id="IPR002710">
    <property type="entry name" value="Dilute_dom"/>
</dbReference>
<proteinExistence type="predicted"/>
<dbReference type="InterPro" id="IPR028842">
    <property type="entry name" value="Afadin"/>
</dbReference>
<dbReference type="PANTHER" id="PTHR10398">
    <property type="entry name" value="AFADIN"/>
    <property type="match status" value="1"/>
</dbReference>
<feature type="domain" description="Dilute" evidence="1">
    <location>
        <begin position="190"/>
        <end position="422"/>
    </location>
</feature>
<dbReference type="WBParaSite" id="sdigi.contig294.g7163.t1">
    <property type="protein sequence ID" value="sdigi.contig294.g7163.t1"/>
    <property type="gene ID" value="sdigi.contig294.g7163"/>
</dbReference>
<evidence type="ECO:0000313" key="2">
    <source>
        <dbReference type="Proteomes" id="UP000887581"/>
    </source>
</evidence>